<name>A0AA35TFD6_GEOBA</name>
<evidence type="ECO:0000313" key="2">
    <source>
        <dbReference type="EMBL" id="CAI8045921.1"/>
    </source>
</evidence>
<dbReference type="Pfam" id="PF13638">
    <property type="entry name" value="PIN_4"/>
    <property type="match status" value="1"/>
</dbReference>
<comment type="caution">
    <text evidence="2">The sequence shown here is derived from an EMBL/GenBank/DDBJ whole genome shotgun (WGS) entry which is preliminary data.</text>
</comment>
<protein>
    <submittedName>
        <fullName evidence="2">Telomerase-binding protein EST1A</fullName>
    </submittedName>
</protein>
<gene>
    <name evidence="2" type="ORF">GBAR_LOCUS25386</name>
</gene>
<dbReference type="Proteomes" id="UP001174909">
    <property type="component" value="Unassembled WGS sequence"/>
</dbReference>
<organism evidence="2 3">
    <name type="scientific">Geodia barretti</name>
    <name type="common">Barrett's horny sponge</name>
    <dbReference type="NCBI Taxonomy" id="519541"/>
    <lineage>
        <taxon>Eukaryota</taxon>
        <taxon>Metazoa</taxon>
        <taxon>Porifera</taxon>
        <taxon>Demospongiae</taxon>
        <taxon>Heteroscleromorpha</taxon>
        <taxon>Tetractinellida</taxon>
        <taxon>Astrophorina</taxon>
        <taxon>Geodiidae</taxon>
        <taxon>Geodia</taxon>
    </lineage>
</organism>
<keyword evidence="3" id="KW-1185">Reference proteome</keyword>
<sequence length="103" mass="11293">MDGAKEAVSYIREAMGPSLQVLTTRGSLLQSLSFTAELTNKASNDDLILESTLSLHHRKLSPSSSAPHIVVLLTDDRNLRVKAHAARLPVKDIPQFMNICRLA</sequence>
<feature type="domain" description="PIN" evidence="1">
    <location>
        <begin position="5"/>
        <end position="92"/>
    </location>
</feature>
<accession>A0AA35TFD6</accession>
<evidence type="ECO:0000313" key="3">
    <source>
        <dbReference type="Proteomes" id="UP001174909"/>
    </source>
</evidence>
<evidence type="ECO:0000259" key="1">
    <source>
        <dbReference type="Pfam" id="PF13638"/>
    </source>
</evidence>
<dbReference type="EMBL" id="CASHTH010003511">
    <property type="protein sequence ID" value="CAI8045921.1"/>
    <property type="molecule type" value="Genomic_DNA"/>
</dbReference>
<dbReference type="InterPro" id="IPR002716">
    <property type="entry name" value="PIN_dom"/>
</dbReference>
<reference evidence="2" key="1">
    <citation type="submission" date="2023-03" db="EMBL/GenBank/DDBJ databases">
        <authorList>
            <person name="Steffen K."/>
            <person name="Cardenas P."/>
        </authorList>
    </citation>
    <scope>NUCLEOTIDE SEQUENCE</scope>
</reference>
<dbReference type="AlphaFoldDB" id="A0AA35TFD6"/>
<dbReference type="Gene3D" id="3.40.50.1010">
    <property type="entry name" value="5'-nuclease"/>
    <property type="match status" value="1"/>
</dbReference>
<proteinExistence type="predicted"/>